<accession>A0ABD3L0E6</accession>
<feature type="transmembrane region" description="Helical" evidence="1">
    <location>
        <begin position="390"/>
        <end position="412"/>
    </location>
</feature>
<keyword evidence="4" id="KW-1185">Reference proteome</keyword>
<dbReference type="Pfam" id="PF13968">
    <property type="entry name" value="DUF4220"/>
    <property type="match status" value="1"/>
</dbReference>
<sequence>MPAPYPAPYPAPPEPICTHRLVDTQESRQLRLTTIEALLVLLACSLTFLGVFGAFRRCCTNRAFIMFGFAAYTISFTAVAYTLGLIQNATFCNKLFPLGAVFLVMVLGSADSYTVHSLEDVERWKSFNIEMCGKGFMIGWVMSTYTPTSNLMRIPENLMFLVSAKIDYRVRALRSASKDVMQKNCILLADYMKTEHQNSDSNQVDPSSLRGYKYFVRETKETKDCLWFLPAYWRRRPLFFEGKAPEYRMSLDNTDDVITVEKVWNCSGRLLSARGDPDGKLKDLCLSFSLFKLICLRFAGYSLPQEAHDKLWSLILHSLQSEANGYQRVFRVIEVELAFLFDLLYTNFSLTPSPRHIILEVLQLAILLAFFLAIILSYQKSQNESTWFTADALVTFLMMIVMLGIEIVQFGIRVFSEWAKVLYICIYVRNEWCQRNRIAEKVIEIMCGIKLRKPWGGQLRQFSLLEKCSYRPPKLIYNRFTAAYFDQVRDGQQEIAPTKLSKEVMKAIAQSLMNNGTRNLENGRASLRRNNVFDQLSRACNLESTTHVIMVWHIATSIYEHERRGAVPSFVSQGQRENFHVATTLSKYLAYLVAFAPRLLPNHPYRSEYIFGHVVKEARELFEGSSMLMDDRIQKLKALDNEQYGETIVGQGAWVRRQLSIEATDDEHIWTILADFWAEMMLYVAPSTDVGAHAKYLSTGGEFVTHVWVLLSHAGIMRRPDGSEQHDDPERY</sequence>
<reference evidence="3 4" key="1">
    <citation type="submission" date="2024-11" db="EMBL/GenBank/DDBJ databases">
        <title>Chromosome-level genome assembly of Eucalyptus globulus Labill. provides insights into its genome evolution.</title>
        <authorList>
            <person name="Li X."/>
        </authorList>
    </citation>
    <scope>NUCLEOTIDE SEQUENCE [LARGE SCALE GENOMIC DNA]</scope>
    <source>
        <strain evidence="3">CL2024</strain>
        <tissue evidence="3">Fresh tender leaves</tissue>
    </source>
</reference>
<dbReference type="Proteomes" id="UP001634007">
    <property type="component" value="Unassembled WGS sequence"/>
</dbReference>
<evidence type="ECO:0000259" key="2">
    <source>
        <dbReference type="Pfam" id="PF13968"/>
    </source>
</evidence>
<proteinExistence type="predicted"/>
<dbReference type="PANTHER" id="PTHR31325">
    <property type="entry name" value="OS01G0798800 PROTEIN-RELATED"/>
    <property type="match status" value="1"/>
</dbReference>
<feature type="transmembrane region" description="Helical" evidence="1">
    <location>
        <begin position="357"/>
        <end position="378"/>
    </location>
</feature>
<feature type="transmembrane region" description="Helical" evidence="1">
    <location>
        <begin position="95"/>
        <end position="115"/>
    </location>
</feature>
<feature type="transmembrane region" description="Helical" evidence="1">
    <location>
        <begin position="37"/>
        <end position="56"/>
    </location>
</feature>
<dbReference type="AlphaFoldDB" id="A0ABD3L0E6"/>
<protein>
    <recommendedName>
        <fullName evidence="2">DUF4220 domain-containing protein</fullName>
    </recommendedName>
</protein>
<evidence type="ECO:0000313" key="4">
    <source>
        <dbReference type="Proteomes" id="UP001634007"/>
    </source>
</evidence>
<evidence type="ECO:0000256" key="1">
    <source>
        <dbReference type="SAM" id="Phobius"/>
    </source>
</evidence>
<feature type="transmembrane region" description="Helical" evidence="1">
    <location>
        <begin position="63"/>
        <end position="83"/>
    </location>
</feature>
<dbReference type="Pfam" id="PF04578">
    <property type="entry name" value="DUF594"/>
    <property type="match status" value="1"/>
</dbReference>
<dbReference type="InterPro" id="IPR025315">
    <property type="entry name" value="DUF4220"/>
</dbReference>
<dbReference type="EMBL" id="JBJKBG010000004">
    <property type="protein sequence ID" value="KAL3741600.1"/>
    <property type="molecule type" value="Genomic_DNA"/>
</dbReference>
<name>A0ABD3L0E6_EUCGL</name>
<dbReference type="InterPro" id="IPR007658">
    <property type="entry name" value="DUF594"/>
</dbReference>
<feature type="domain" description="DUF4220" evidence="2">
    <location>
        <begin position="70"/>
        <end position="466"/>
    </location>
</feature>
<keyword evidence="1" id="KW-0472">Membrane</keyword>
<gene>
    <name evidence="3" type="ORF">ACJRO7_017118</name>
</gene>
<comment type="caution">
    <text evidence="3">The sequence shown here is derived from an EMBL/GenBank/DDBJ whole genome shotgun (WGS) entry which is preliminary data.</text>
</comment>
<organism evidence="3 4">
    <name type="scientific">Eucalyptus globulus</name>
    <name type="common">Tasmanian blue gum</name>
    <dbReference type="NCBI Taxonomy" id="34317"/>
    <lineage>
        <taxon>Eukaryota</taxon>
        <taxon>Viridiplantae</taxon>
        <taxon>Streptophyta</taxon>
        <taxon>Embryophyta</taxon>
        <taxon>Tracheophyta</taxon>
        <taxon>Spermatophyta</taxon>
        <taxon>Magnoliopsida</taxon>
        <taxon>eudicotyledons</taxon>
        <taxon>Gunneridae</taxon>
        <taxon>Pentapetalae</taxon>
        <taxon>rosids</taxon>
        <taxon>malvids</taxon>
        <taxon>Myrtales</taxon>
        <taxon>Myrtaceae</taxon>
        <taxon>Myrtoideae</taxon>
        <taxon>Eucalypteae</taxon>
        <taxon>Eucalyptus</taxon>
    </lineage>
</organism>
<keyword evidence="1" id="KW-1133">Transmembrane helix</keyword>
<keyword evidence="1" id="KW-0812">Transmembrane</keyword>
<evidence type="ECO:0000313" key="3">
    <source>
        <dbReference type="EMBL" id="KAL3741600.1"/>
    </source>
</evidence>